<gene>
    <name evidence="1" type="ORF">HERILL_LOCUS1717</name>
</gene>
<proteinExistence type="predicted"/>
<evidence type="ECO:0000313" key="2">
    <source>
        <dbReference type="Proteomes" id="UP000594454"/>
    </source>
</evidence>
<evidence type="ECO:0000313" key="1">
    <source>
        <dbReference type="EMBL" id="CAD7078450.1"/>
    </source>
</evidence>
<organism evidence="1 2">
    <name type="scientific">Hermetia illucens</name>
    <name type="common">Black soldier fly</name>
    <dbReference type="NCBI Taxonomy" id="343691"/>
    <lineage>
        <taxon>Eukaryota</taxon>
        <taxon>Metazoa</taxon>
        <taxon>Ecdysozoa</taxon>
        <taxon>Arthropoda</taxon>
        <taxon>Hexapoda</taxon>
        <taxon>Insecta</taxon>
        <taxon>Pterygota</taxon>
        <taxon>Neoptera</taxon>
        <taxon>Endopterygota</taxon>
        <taxon>Diptera</taxon>
        <taxon>Brachycera</taxon>
        <taxon>Stratiomyomorpha</taxon>
        <taxon>Stratiomyidae</taxon>
        <taxon>Hermetiinae</taxon>
        <taxon>Hermetia</taxon>
    </lineage>
</organism>
<keyword evidence="2" id="KW-1185">Reference proteome</keyword>
<sequence>MREIIADTNYPMCNIAKWLICEILKMFNAYSVVESLKECRVEDDEILVSYDVKGLNPSIPVKEALRKLKEMIEQHDAKAKAYTKLAASCMSEHYFQE</sequence>
<dbReference type="InParanoid" id="A0A7R8YNG9"/>
<protein>
    <submittedName>
        <fullName evidence="1">Uncharacterized protein</fullName>
    </submittedName>
</protein>
<dbReference type="Proteomes" id="UP000594454">
    <property type="component" value="Chromosome 1"/>
</dbReference>
<dbReference type="AlphaFoldDB" id="A0A7R8YNG9"/>
<dbReference type="EMBL" id="LR899009">
    <property type="protein sequence ID" value="CAD7078450.1"/>
    <property type="molecule type" value="Genomic_DNA"/>
</dbReference>
<name>A0A7R8YNG9_HERIL</name>
<reference evidence="1 2" key="1">
    <citation type="submission" date="2020-11" db="EMBL/GenBank/DDBJ databases">
        <authorList>
            <person name="Wallbank WR R."/>
            <person name="Pardo Diaz C."/>
            <person name="Kozak K."/>
            <person name="Martin S."/>
            <person name="Jiggins C."/>
            <person name="Moest M."/>
            <person name="Warren A I."/>
            <person name="Generalovic N T."/>
            <person name="Byers J.R.P. K."/>
            <person name="Montejo-Kovacevich G."/>
            <person name="Yen C E."/>
        </authorList>
    </citation>
    <scope>NUCLEOTIDE SEQUENCE [LARGE SCALE GENOMIC DNA]</scope>
</reference>
<accession>A0A7R8YNG9</accession>